<proteinExistence type="predicted"/>
<dbReference type="InterPro" id="IPR038726">
    <property type="entry name" value="PDDEXK_AddAB-type"/>
</dbReference>
<evidence type="ECO:0000259" key="2">
    <source>
        <dbReference type="Pfam" id="PF12705"/>
    </source>
</evidence>
<comment type="caution">
    <text evidence="3">The sequence shown here is derived from an EMBL/GenBank/DDBJ whole genome shotgun (WGS) entry which is preliminary data.</text>
</comment>
<feature type="compositionally biased region" description="Basic and acidic residues" evidence="1">
    <location>
        <begin position="279"/>
        <end position="293"/>
    </location>
</feature>
<sequence>MEGGVMATIDELRQEPHWSYSAFNTYLNICQLQYFYRYVEQAEVERTSVCFPFGRAFHAALTAQAWECMMGGSLTRDEIVGQFEEAFKIEAEATPNLIYKEGENFDTVIALATKMLDAALANWPDYYTVKGVAQAFRIDVPGLDKPLIGEYDLIVQDGRDACIVDWKTSASRWPAGKADRDLQATVFSYAYEKLNGTAPLFRFDVITKTKNPGCESHYTSRGFHDFRRFEALANRAQDAINKGVFLPNETSFACAECPYRERCKSWHSTSVYSPSTKRLNQDGRSSECREKPTSDSYSAR</sequence>
<protein>
    <submittedName>
        <fullName evidence="3">PD-(D/E)XK nuclease family protein</fullName>
    </submittedName>
</protein>
<dbReference type="Proteomes" id="UP000435649">
    <property type="component" value="Unassembled WGS sequence"/>
</dbReference>
<name>A0A844G345_9BACT</name>
<accession>A0A844G345</accession>
<dbReference type="AlphaFoldDB" id="A0A844G345"/>
<dbReference type="Gene3D" id="3.90.320.10">
    <property type="match status" value="1"/>
</dbReference>
<evidence type="ECO:0000313" key="4">
    <source>
        <dbReference type="Proteomes" id="UP000435649"/>
    </source>
</evidence>
<dbReference type="RefSeq" id="WP_106051786.1">
    <property type="nucleotide sequence ID" value="NZ_VUNS01000009.1"/>
</dbReference>
<evidence type="ECO:0000313" key="3">
    <source>
        <dbReference type="EMBL" id="MST97394.1"/>
    </source>
</evidence>
<reference evidence="3 4" key="1">
    <citation type="submission" date="2019-08" db="EMBL/GenBank/DDBJ databases">
        <title>In-depth cultivation of the pig gut microbiome towards novel bacterial diversity and tailored functional studies.</title>
        <authorList>
            <person name="Wylensek D."/>
            <person name="Hitch T.C.A."/>
            <person name="Clavel T."/>
        </authorList>
    </citation>
    <scope>NUCLEOTIDE SEQUENCE [LARGE SCALE GENOMIC DNA]</scope>
    <source>
        <strain evidence="3 4">BBE-744-WT-12</strain>
    </source>
</reference>
<keyword evidence="4" id="KW-1185">Reference proteome</keyword>
<organism evidence="3 4">
    <name type="scientific">Victivallis lenta</name>
    <dbReference type="NCBI Taxonomy" id="2606640"/>
    <lineage>
        <taxon>Bacteria</taxon>
        <taxon>Pseudomonadati</taxon>
        <taxon>Lentisphaerota</taxon>
        <taxon>Lentisphaeria</taxon>
        <taxon>Victivallales</taxon>
        <taxon>Victivallaceae</taxon>
        <taxon>Victivallis</taxon>
    </lineage>
</organism>
<evidence type="ECO:0000256" key="1">
    <source>
        <dbReference type="SAM" id="MobiDB-lite"/>
    </source>
</evidence>
<dbReference type="InterPro" id="IPR011604">
    <property type="entry name" value="PDDEXK-like_dom_sf"/>
</dbReference>
<dbReference type="EMBL" id="VUNS01000009">
    <property type="protein sequence ID" value="MST97394.1"/>
    <property type="molecule type" value="Genomic_DNA"/>
</dbReference>
<dbReference type="Pfam" id="PF12705">
    <property type="entry name" value="PDDEXK_1"/>
    <property type="match status" value="1"/>
</dbReference>
<feature type="region of interest" description="Disordered" evidence="1">
    <location>
        <begin position="271"/>
        <end position="300"/>
    </location>
</feature>
<feature type="domain" description="PD-(D/E)XK endonuclease-like" evidence="2">
    <location>
        <begin position="17"/>
        <end position="264"/>
    </location>
</feature>
<gene>
    <name evidence="3" type="ORF">FYJ85_10110</name>
</gene>